<dbReference type="GO" id="GO:0051301">
    <property type="term" value="P:cell division"/>
    <property type="evidence" value="ECO:0007669"/>
    <property type="project" value="UniProtKB-KW"/>
</dbReference>
<keyword evidence="4" id="KW-0498">Mitosis</keyword>
<evidence type="ECO:0000256" key="6">
    <source>
        <dbReference type="ARBA" id="ARBA00023242"/>
    </source>
</evidence>
<dbReference type="Pfam" id="PF10345">
    <property type="entry name" value="Cohesin_load"/>
    <property type="match status" value="1"/>
</dbReference>
<feature type="non-terminal residue" evidence="9">
    <location>
        <position position="468"/>
    </location>
</feature>
<gene>
    <name evidence="9" type="ORF">LPJ61_003536</name>
</gene>
<dbReference type="EMBL" id="JANBOI010000617">
    <property type="protein sequence ID" value="KAJ1729414.1"/>
    <property type="molecule type" value="Genomic_DNA"/>
</dbReference>
<evidence type="ECO:0000313" key="10">
    <source>
        <dbReference type="Proteomes" id="UP001143981"/>
    </source>
</evidence>
<dbReference type="AlphaFoldDB" id="A0A9W8CXL2"/>
<dbReference type="GO" id="GO:0005634">
    <property type="term" value="C:nucleus"/>
    <property type="evidence" value="ECO:0007669"/>
    <property type="project" value="UniProtKB-SubCell"/>
</dbReference>
<feature type="region of interest" description="Disordered" evidence="8">
    <location>
        <begin position="125"/>
        <end position="144"/>
    </location>
</feature>
<evidence type="ECO:0000256" key="2">
    <source>
        <dbReference type="ARBA" id="ARBA00008585"/>
    </source>
</evidence>
<evidence type="ECO:0000313" key="9">
    <source>
        <dbReference type="EMBL" id="KAJ1729414.1"/>
    </source>
</evidence>
<keyword evidence="6" id="KW-0539">Nucleus</keyword>
<comment type="similarity">
    <text evidence="2">Belongs to the SCC4/mau-2 family.</text>
</comment>
<keyword evidence="10" id="KW-1185">Reference proteome</keyword>
<protein>
    <submittedName>
        <fullName evidence="9">Uncharacterized protein</fullName>
    </submittedName>
</protein>
<sequence length="468" mass="50054">MTTTLSEAAHPAGRAAVSASVPAGEPAAHPVVPFEHLRTAIWAMAESHLHQARLQYQTCPSADAPARGWQASVIAGLSCLYSVVRMCEAPAAQLAHFGANLALGADTEARTRLRIAQVLAEWGDCTSSSSGGDGDEDDDDEEERQLKRALLTVPSADSYVETKYAIVAAHCRLLLRRGDRRWAEQRLRAAYVDAQQRRQYRWAQLFMLELSNVYASTGDHRGSLNALQMAIKQAQAAGDVPGSVVMAVQQLSRLVQARSWAAADGLAASLAHLAADPSLAAMTQLWARYWTLRAAAAVAQGRIPEAQEACGSAREALKEWQGALACRLAAGGVAYGGASFAVSADGLRVHGWTYYEAHVWVMLVSACAFRGDDHYDRASGFLRLALEGIARGAADGVGAPLLLPLKIYVLLRIADVNLASQYVGEAKKALDRVMAVLAGKDGGDGGATQPELAALWRCSRDAITLRWA</sequence>
<evidence type="ECO:0000256" key="4">
    <source>
        <dbReference type="ARBA" id="ARBA00022776"/>
    </source>
</evidence>
<evidence type="ECO:0000256" key="1">
    <source>
        <dbReference type="ARBA" id="ARBA00004123"/>
    </source>
</evidence>
<dbReference type="OrthoDB" id="5561113at2759"/>
<dbReference type="GO" id="GO:0007059">
    <property type="term" value="P:chromosome segregation"/>
    <property type="evidence" value="ECO:0007669"/>
    <property type="project" value="UniProtKB-KW"/>
</dbReference>
<evidence type="ECO:0000256" key="3">
    <source>
        <dbReference type="ARBA" id="ARBA00022618"/>
    </source>
</evidence>
<accession>A0A9W8CXL2</accession>
<dbReference type="InterPro" id="IPR019440">
    <property type="entry name" value="MAU2"/>
</dbReference>
<feature type="compositionally biased region" description="Acidic residues" evidence="8">
    <location>
        <begin position="133"/>
        <end position="143"/>
    </location>
</feature>
<comment type="subcellular location">
    <subcellularLocation>
        <location evidence="1">Nucleus</location>
    </subcellularLocation>
</comment>
<evidence type="ECO:0000256" key="8">
    <source>
        <dbReference type="SAM" id="MobiDB-lite"/>
    </source>
</evidence>
<dbReference type="GO" id="GO:0007064">
    <property type="term" value="P:mitotic sister chromatid cohesion"/>
    <property type="evidence" value="ECO:0007669"/>
    <property type="project" value="InterPro"/>
</dbReference>
<evidence type="ECO:0000256" key="5">
    <source>
        <dbReference type="ARBA" id="ARBA00022829"/>
    </source>
</evidence>
<keyword evidence="5" id="KW-0159">Chromosome partition</keyword>
<evidence type="ECO:0000256" key="7">
    <source>
        <dbReference type="ARBA" id="ARBA00023306"/>
    </source>
</evidence>
<dbReference type="Proteomes" id="UP001143981">
    <property type="component" value="Unassembled WGS sequence"/>
</dbReference>
<keyword evidence="7" id="KW-0131">Cell cycle</keyword>
<reference evidence="9" key="1">
    <citation type="submission" date="2022-07" db="EMBL/GenBank/DDBJ databases">
        <title>Phylogenomic reconstructions and comparative analyses of Kickxellomycotina fungi.</title>
        <authorList>
            <person name="Reynolds N.K."/>
            <person name="Stajich J.E."/>
            <person name="Barry K."/>
            <person name="Grigoriev I.V."/>
            <person name="Crous P."/>
            <person name="Smith M.E."/>
        </authorList>
    </citation>
    <scope>NUCLEOTIDE SEQUENCE</scope>
    <source>
        <strain evidence="9">BCRC 34381</strain>
    </source>
</reference>
<keyword evidence="3" id="KW-0132">Cell division</keyword>
<comment type="caution">
    <text evidence="9">The sequence shown here is derived from an EMBL/GenBank/DDBJ whole genome shotgun (WGS) entry which is preliminary data.</text>
</comment>
<proteinExistence type="inferred from homology"/>
<organism evidence="9 10">
    <name type="scientific">Coemansia biformis</name>
    <dbReference type="NCBI Taxonomy" id="1286918"/>
    <lineage>
        <taxon>Eukaryota</taxon>
        <taxon>Fungi</taxon>
        <taxon>Fungi incertae sedis</taxon>
        <taxon>Zoopagomycota</taxon>
        <taxon>Kickxellomycotina</taxon>
        <taxon>Kickxellomycetes</taxon>
        <taxon>Kickxellales</taxon>
        <taxon>Kickxellaceae</taxon>
        <taxon>Coemansia</taxon>
    </lineage>
</organism>
<name>A0A9W8CXL2_9FUNG</name>
<dbReference type="PANTHER" id="PTHR21394">
    <property type="entry name" value="MAU2 CHROMATID COHESION FACTOR HOMOLOG"/>
    <property type="match status" value="1"/>
</dbReference>